<dbReference type="HOGENOM" id="CLU_381752_0_0_1"/>
<evidence type="ECO:0000313" key="3">
    <source>
        <dbReference type="Proteomes" id="UP000006753"/>
    </source>
</evidence>
<feature type="compositionally biased region" description="Low complexity" evidence="1">
    <location>
        <begin position="347"/>
        <end position="360"/>
    </location>
</feature>
<dbReference type="EMBL" id="JH921447">
    <property type="protein sequence ID" value="EKD14088.1"/>
    <property type="molecule type" value="Genomic_DNA"/>
</dbReference>
<feature type="compositionally biased region" description="Polar residues" evidence="1">
    <location>
        <begin position="50"/>
        <end position="60"/>
    </location>
</feature>
<feature type="compositionally biased region" description="Basic and acidic residues" evidence="1">
    <location>
        <begin position="399"/>
        <end position="410"/>
    </location>
</feature>
<proteinExistence type="predicted"/>
<sequence>MVATTTTTTTPAPKLGKVCQHDDLYNIVDSARASSAVGERSSTRIKKPTLTESQHASTPSADRHGESSIRGPISDEVVDNLVFKTAVIYPLNARQTALPEYFTRKGKLLRRWTEKYGVEVTRLQDEATAQRKAAPLNRRKKTAVQAEDNDDVHGSRAEFQEPHWPGLETQDNPQGCLLCESGTRDSRGSVCHSCRFAEDGDMVRPKKRQKTFAQAARSDIGDKTRKSQIPPRTSGNTFGQPVRTILPSDRAWSNRPAPFQEPISAIQRSDPAEDIAFPYQGLKSPTISVITCEGRDKEVSHGLEMPEVGSVAKGLTREESIAAGVEDYDPLKMAKVNPLLQSRVRRSPSSFQSSLTSGSSDVVRLPDDPSPESEPAQENLSVDIGQAPDSNVPANASKSHSEAIPRDAEPRFGREWLDDDEIGEMLDKLSNYLMQYTAAACAHPWPPHGRMSFLDIPCIQDEGFAGHAPLLDALRSVLDVPAGVSVKEKIESMKLAPEKSMWIRSILLHLVSKFVFESGSPFEDARPWKEGLEFLGVSADMIEQILQDNRIRTASSKPAEFSARIQHRSDGLVRELNATMMPLVGCNSEMNDFHTSISRLASDLNIRLCSFPAEYRPITTRIGESFVHDIHALETQGVGRPEQSLLDVIGKPVLLTTMFGVRERMPMPMATPHAAEARVCVKAKVKLWPPTAVVVVAAAAAAADASSPTLAERGSWNGPVDVNRH</sequence>
<dbReference type="OrthoDB" id="3555022at2759"/>
<feature type="compositionally biased region" description="Polar residues" evidence="1">
    <location>
        <begin position="230"/>
        <end position="239"/>
    </location>
</feature>
<dbReference type="GeneID" id="18763700"/>
<feature type="compositionally biased region" description="Polar residues" evidence="1">
    <location>
        <begin position="388"/>
        <end position="398"/>
    </location>
</feature>
<dbReference type="Proteomes" id="UP000006753">
    <property type="component" value="Unassembled WGS sequence"/>
</dbReference>
<organism evidence="2 3">
    <name type="scientific">Marssonina brunnea f. sp. multigermtubi (strain MB_m1)</name>
    <name type="common">Marssonina leaf spot fungus</name>
    <dbReference type="NCBI Taxonomy" id="1072389"/>
    <lineage>
        <taxon>Eukaryota</taxon>
        <taxon>Fungi</taxon>
        <taxon>Dikarya</taxon>
        <taxon>Ascomycota</taxon>
        <taxon>Pezizomycotina</taxon>
        <taxon>Leotiomycetes</taxon>
        <taxon>Helotiales</taxon>
        <taxon>Drepanopezizaceae</taxon>
        <taxon>Drepanopeziza</taxon>
    </lineage>
</organism>
<accession>K1WZN3</accession>
<feature type="region of interest" description="Disordered" evidence="1">
    <location>
        <begin position="36"/>
        <end position="72"/>
    </location>
</feature>
<evidence type="ECO:0000313" key="2">
    <source>
        <dbReference type="EMBL" id="EKD14088.1"/>
    </source>
</evidence>
<protein>
    <submittedName>
        <fullName evidence="2">Uncharacterized protein</fullName>
    </submittedName>
</protein>
<dbReference type="AlphaFoldDB" id="K1WZN3"/>
<feature type="compositionally biased region" description="Basic and acidic residues" evidence="1">
    <location>
        <begin position="151"/>
        <end position="161"/>
    </location>
</feature>
<gene>
    <name evidence="2" type="ORF">MBM_07765</name>
</gene>
<feature type="region of interest" description="Disordered" evidence="1">
    <location>
        <begin position="213"/>
        <end position="242"/>
    </location>
</feature>
<name>K1WZN3_MARBU</name>
<dbReference type="RefSeq" id="XP_007295654.1">
    <property type="nucleotide sequence ID" value="XM_007295592.1"/>
</dbReference>
<feature type="region of interest" description="Disordered" evidence="1">
    <location>
        <begin position="344"/>
        <end position="410"/>
    </location>
</feature>
<reference evidence="2 3" key="1">
    <citation type="journal article" date="2012" name="BMC Genomics">
        <title>Sequencing the genome of Marssonina brunnea reveals fungus-poplar co-evolution.</title>
        <authorList>
            <person name="Zhu S."/>
            <person name="Cao Y.-Z."/>
            <person name="Jiang C."/>
            <person name="Tan B.-Y."/>
            <person name="Wang Z."/>
            <person name="Feng S."/>
            <person name="Zhang L."/>
            <person name="Su X.-H."/>
            <person name="Brejova B."/>
            <person name="Vinar T."/>
            <person name="Xu M."/>
            <person name="Wang M.-X."/>
            <person name="Zhang S.-G."/>
            <person name="Huang M.-R."/>
            <person name="Wu R."/>
            <person name="Zhou Y."/>
        </authorList>
    </citation>
    <scope>NUCLEOTIDE SEQUENCE [LARGE SCALE GENOMIC DNA]</scope>
    <source>
        <strain evidence="2 3">MB_m1</strain>
    </source>
</reference>
<evidence type="ECO:0000256" key="1">
    <source>
        <dbReference type="SAM" id="MobiDB-lite"/>
    </source>
</evidence>
<dbReference type="InParanoid" id="K1WZN3"/>
<dbReference type="KEGG" id="mbe:MBM_07765"/>
<feature type="region of interest" description="Disordered" evidence="1">
    <location>
        <begin position="128"/>
        <end position="167"/>
    </location>
</feature>
<keyword evidence="3" id="KW-1185">Reference proteome</keyword>